<gene>
    <name evidence="3" type="ORF">SAMN05661030_3992</name>
</gene>
<dbReference type="STRING" id="1225127.SAMN05661030_3992"/>
<dbReference type="Proteomes" id="UP000199022">
    <property type="component" value="Unassembled WGS sequence"/>
</dbReference>
<reference evidence="4" key="1">
    <citation type="submission" date="2016-10" db="EMBL/GenBank/DDBJ databases">
        <authorList>
            <person name="Varghese N."/>
            <person name="Submissions S."/>
        </authorList>
    </citation>
    <scope>NUCLEOTIDE SEQUENCE [LARGE SCALE GENOMIC DNA]</scope>
    <source>
        <strain evidence="4">DSM 45962</strain>
    </source>
</reference>
<sequence>MSLSVIDRNDVALRGRLAGPVELRELPSGDTLLVFRLTVRRPAPPPRAARPREPGQDTITCVSFGKALITRSAAWQPGDLLEVEGSLRRRFWRTPTGRAVAHEVDCRRARKCRVPTRRAEPELDAG</sequence>
<proteinExistence type="predicted"/>
<keyword evidence="1 2" id="KW-0238">DNA-binding</keyword>
<protein>
    <submittedName>
        <fullName evidence="3">Single-strand DNA-binding protein</fullName>
    </submittedName>
</protein>
<dbReference type="InterPro" id="IPR012340">
    <property type="entry name" value="NA-bd_OB-fold"/>
</dbReference>
<dbReference type="SUPFAM" id="SSF50249">
    <property type="entry name" value="Nucleic acid-binding proteins"/>
    <property type="match status" value="1"/>
</dbReference>
<dbReference type="RefSeq" id="WP_091563721.1">
    <property type="nucleotide sequence ID" value="NZ_BNAC01000001.1"/>
</dbReference>
<evidence type="ECO:0000256" key="1">
    <source>
        <dbReference type="ARBA" id="ARBA00023125"/>
    </source>
</evidence>
<dbReference type="InterPro" id="IPR000424">
    <property type="entry name" value="Primosome_PriB/ssb"/>
</dbReference>
<dbReference type="OrthoDB" id="5186768at2"/>
<dbReference type="EMBL" id="FOMD01000005">
    <property type="protein sequence ID" value="SFD67828.1"/>
    <property type="molecule type" value="Genomic_DNA"/>
</dbReference>
<accession>A0A1I1UDZ2</accession>
<evidence type="ECO:0000256" key="2">
    <source>
        <dbReference type="PROSITE-ProRule" id="PRU00252"/>
    </source>
</evidence>
<name>A0A1I1UDZ2_9ACTN</name>
<dbReference type="Gene3D" id="2.40.50.140">
    <property type="entry name" value="Nucleic acid-binding proteins"/>
    <property type="match status" value="1"/>
</dbReference>
<organism evidence="3 4">
    <name type="scientific">Klenkia taihuensis</name>
    <dbReference type="NCBI Taxonomy" id="1225127"/>
    <lineage>
        <taxon>Bacteria</taxon>
        <taxon>Bacillati</taxon>
        <taxon>Actinomycetota</taxon>
        <taxon>Actinomycetes</taxon>
        <taxon>Geodermatophilales</taxon>
        <taxon>Geodermatophilaceae</taxon>
        <taxon>Klenkia</taxon>
    </lineage>
</organism>
<evidence type="ECO:0000313" key="3">
    <source>
        <dbReference type="EMBL" id="SFD67828.1"/>
    </source>
</evidence>
<keyword evidence="4" id="KW-1185">Reference proteome</keyword>
<evidence type="ECO:0000313" key="4">
    <source>
        <dbReference type="Proteomes" id="UP000199022"/>
    </source>
</evidence>
<dbReference type="AlphaFoldDB" id="A0A1I1UDZ2"/>
<dbReference type="PROSITE" id="PS50935">
    <property type="entry name" value="SSB"/>
    <property type="match status" value="1"/>
</dbReference>
<dbReference type="GO" id="GO:0003697">
    <property type="term" value="F:single-stranded DNA binding"/>
    <property type="evidence" value="ECO:0007669"/>
    <property type="project" value="InterPro"/>
</dbReference>
<dbReference type="Pfam" id="PF00436">
    <property type="entry name" value="SSB"/>
    <property type="match status" value="1"/>
</dbReference>